<name>A0A0D2N5K6_HYPSF</name>
<evidence type="ECO:0000313" key="1">
    <source>
        <dbReference type="EMBL" id="KJA14464.1"/>
    </source>
</evidence>
<dbReference type="EMBL" id="KN817678">
    <property type="protein sequence ID" value="KJA14464.1"/>
    <property type="molecule type" value="Genomic_DNA"/>
</dbReference>
<dbReference type="Proteomes" id="UP000054270">
    <property type="component" value="Unassembled WGS sequence"/>
</dbReference>
<gene>
    <name evidence="1" type="ORF">HYPSUDRAFT_445041</name>
</gene>
<accession>A0A0D2N5K6</accession>
<protein>
    <submittedName>
        <fullName evidence="1">Uncharacterized protein</fullName>
    </submittedName>
</protein>
<sequence length="55" mass="5896">MRAADGAGVRWGGRAVILSGTRDTLLILSELMVGRLGRGHALGYRKTTGRCVRGR</sequence>
<organism evidence="1 2">
    <name type="scientific">Hypholoma sublateritium (strain FD-334 SS-4)</name>
    <dbReference type="NCBI Taxonomy" id="945553"/>
    <lineage>
        <taxon>Eukaryota</taxon>
        <taxon>Fungi</taxon>
        <taxon>Dikarya</taxon>
        <taxon>Basidiomycota</taxon>
        <taxon>Agaricomycotina</taxon>
        <taxon>Agaricomycetes</taxon>
        <taxon>Agaricomycetidae</taxon>
        <taxon>Agaricales</taxon>
        <taxon>Agaricineae</taxon>
        <taxon>Strophariaceae</taxon>
        <taxon>Hypholoma</taxon>
    </lineage>
</organism>
<dbReference type="AlphaFoldDB" id="A0A0D2N5K6"/>
<reference evidence="2" key="1">
    <citation type="submission" date="2014-04" db="EMBL/GenBank/DDBJ databases">
        <title>Evolutionary Origins and Diversification of the Mycorrhizal Mutualists.</title>
        <authorList>
            <consortium name="DOE Joint Genome Institute"/>
            <consortium name="Mycorrhizal Genomics Consortium"/>
            <person name="Kohler A."/>
            <person name="Kuo A."/>
            <person name="Nagy L.G."/>
            <person name="Floudas D."/>
            <person name="Copeland A."/>
            <person name="Barry K.W."/>
            <person name="Cichocki N."/>
            <person name="Veneault-Fourrey C."/>
            <person name="LaButti K."/>
            <person name="Lindquist E.A."/>
            <person name="Lipzen A."/>
            <person name="Lundell T."/>
            <person name="Morin E."/>
            <person name="Murat C."/>
            <person name="Riley R."/>
            <person name="Ohm R."/>
            <person name="Sun H."/>
            <person name="Tunlid A."/>
            <person name="Henrissat B."/>
            <person name="Grigoriev I.V."/>
            <person name="Hibbett D.S."/>
            <person name="Martin F."/>
        </authorList>
    </citation>
    <scope>NUCLEOTIDE SEQUENCE [LARGE SCALE GENOMIC DNA]</scope>
    <source>
        <strain evidence="2">FD-334 SS-4</strain>
    </source>
</reference>
<proteinExistence type="predicted"/>
<keyword evidence="2" id="KW-1185">Reference proteome</keyword>
<evidence type="ECO:0000313" key="2">
    <source>
        <dbReference type="Proteomes" id="UP000054270"/>
    </source>
</evidence>